<dbReference type="SUPFAM" id="SSF50156">
    <property type="entry name" value="PDZ domain-like"/>
    <property type="match status" value="1"/>
</dbReference>
<dbReference type="InterPro" id="IPR032675">
    <property type="entry name" value="LRR_dom_sf"/>
</dbReference>
<organism evidence="6 7">
    <name type="scientific">Diacronema lutheri</name>
    <name type="common">Unicellular marine alga</name>
    <name type="synonym">Monochrysis lutheri</name>
    <dbReference type="NCBI Taxonomy" id="2081491"/>
    <lineage>
        <taxon>Eukaryota</taxon>
        <taxon>Haptista</taxon>
        <taxon>Haptophyta</taxon>
        <taxon>Pavlovophyceae</taxon>
        <taxon>Pavlovales</taxon>
        <taxon>Pavlovaceae</taxon>
        <taxon>Diacronema</taxon>
    </lineage>
</organism>
<sequence>MALLQEADERWIVREREDGTNVNGWHWTNKDLTARGTSALKSALEALNLVQPLGGASAPVASAGACEAPLLRVQLAKVTVTGSVEALNRKGRRFLIYELDIAAEWTATLEDAQPEAVAAASAPAGAVAAAAGEDDEAMARRLQAEEDAASAAALAGTASRRAGTRPGAVRGRVSISEWAQDEEDEPNFACERTAAEPFAREGGGAVIVGADAVYVEARALLLPALKAALKSWARRVRDEGTGPAVGAVPTAAAVPPKPSAPPTAAPVAPAPPAHARAVAVAHDAPEALRDALAAYCARPPAARRELSLRGLQLGTGEVPLLAAFLNSGGAAGGALAVLDASANELGDDGCDALAGALEQGGAPCLEEVRLGANGATPSCVERVTARLRAARPRLAVSWAAGTAGATAAAVAARAICSVGTVHDGSPAAEAGLREGDRLLRAGGIDGSCFVSIEESLVPLIRAHRDKPLEVDVLRATAGSALPSRLRLSLLPHEWSGNGLLGCVLHPVI</sequence>
<dbReference type="PANTHER" id="PTHR12651:SF1">
    <property type="entry name" value="26S PROTEASOME NON-ATPASE REGULATORY SUBUNIT 9"/>
    <property type="match status" value="1"/>
</dbReference>
<evidence type="ECO:0000313" key="6">
    <source>
        <dbReference type="EMBL" id="KAG8463198.1"/>
    </source>
</evidence>
<dbReference type="InterPro" id="IPR035269">
    <property type="entry name" value="PSMD9"/>
</dbReference>
<keyword evidence="7" id="KW-1185">Reference proteome</keyword>
<dbReference type="InterPro" id="IPR015310">
    <property type="entry name" value="AHSA1-like_N"/>
</dbReference>
<dbReference type="InterPro" id="IPR036034">
    <property type="entry name" value="PDZ_sf"/>
</dbReference>
<dbReference type="GO" id="GO:0001671">
    <property type="term" value="F:ATPase activator activity"/>
    <property type="evidence" value="ECO:0007669"/>
    <property type="project" value="InterPro"/>
</dbReference>
<feature type="domain" description="PDZ" evidence="5">
    <location>
        <begin position="418"/>
        <end position="474"/>
    </location>
</feature>
<evidence type="ECO:0000256" key="3">
    <source>
        <dbReference type="SAM" id="MobiDB-lite"/>
    </source>
</evidence>
<evidence type="ECO:0000259" key="4">
    <source>
        <dbReference type="Pfam" id="PF09229"/>
    </source>
</evidence>
<dbReference type="GO" id="GO:0051087">
    <property type="term" value="F:protein-folding chaperone binding"/>
    <property type="evidence" value="ECO:0007669"/>
    <property type="project" value="InterPro"/>
</dbReference>
<dbReference type="Gene3D" id="3.15.10.20">
    <property type="entry name" value="Activator of Hsp90 ATPase Aha1, N-terminal domain"/>
    <property type="match status" value="1"/>
</dbReference>
<dbReference type="AlphaFoldDB" id="A0A8J5XFP2"/>
<name>A0A8J5XFP2_DIALT</name>
<evidence type="ECO:0000256" key="1">
    <source>
        <dbReference type="ARBA" id="ARBA00005256"/>
    </source>
</evidence>
<protein>
    <recommendedName>
        <fullName evidence="8">PDZ domain-containing protein</fullName>
    </recommendedName>
</protein>
<evidence type="ECO:0000313" key="7">
    <source>
        <dbReference type="Proteomes" id="UP000751190"/>
    </source>
</evidence>
<dbReference type="PANTHER" id="PTHR12651">
    <property type="entry name" value="26S PROTEASOME NON-ATPASE REGULATORY SUBUNIT 9"/>
    <property type="match status" value="1"/>
</dbReference>
<dbReference type="SUPFAM" id="SSF52047">
    <property type="entry name" value="RNI-like"/>
    <property type="match status" value="1"/>
</dbReference>
<dbReference type="InterPro" id="IPR041489">
    <property type="entry name" value="PDZ_6"/>
</dbReference>
<dbReference type="OrthoDB" id="567237at2759"/>
<dbReference type="Gene3D" id="2.30.42.10">
    <property type="match status" value="1"/>
</dbReference>
<gene>
    <name evidence="6" type="ORF">KFE25_011195</name>
</gene>
<comment type="similarity">
    <text evidence="2">Belongs to the AHA1 family.</text>
</comment>
<dbReference type="EMBL" id="JAGTXO010000017">
    <property type="protein sequence ID" value="KAG8463198.1"/>
    <property type="molecule type" value="Genomic_DNA"/>
</dbReference>
<evidence type="ECO:0000256" key="2">
    <source>
        <dbReference type="ARBA" id="ARBA00006817"/>
    </source>
</evidence>
<comment type="caution">
    <text evidence="6">The sequence shown here is derived from an EMBL/GenBank/DDBJ whole genome shotgun (WGS) entry which is preliminary data.</text>
</comment>
<reference evidence="6" key="1">
    <citation type="submission" date="2021-05" db="EMBL/GenBank/DDBJ databases">
        <title>The genome of the haptophyte Pavlova lutheri (Diacronema luteri, Pavlovales) - a model for lipid biosynthesis in eukaryotic algae.</title>
        <authorList>
            <person name="Hulatt C.J."/>
            <person name="Posewitz M.C."/>
        </authorList>
    </citation>
    <scope>NUCLEOTIDE SEQUENCE</scope>
    <source>
        <strain evidence="6">NIVA-4/92</strain>
    </source>
</reference>
<evidence type="ECO:0000259" key="5">
    <source>
        <dbReference type="Pfam" id="PF17820"/>
    </source>
</evidence>
<dbReference type="InterPro" id="IPR036338">
    <property type="entry name" value="Aha1"/>
</dbReference>
<proteinExistence type="inferred from homology"/>
<accession>A0A8J5XFP2</accession>
<dbReference type="GO" id="GO:0070682">
    <property type="term" value="P:proteasome regulatory particle assembly"/>
    <property type="evidence" value="ECO:0007669"/>
    <property type="project" value="InterPro"/>
</dbReference>
<evidence type="ECO:0008006" key="8">
    <source>
        <dbReference type="Google" id="ProtNLM"/>
    </source>
</evidence>
<dbReference type="Pfam" id="PF09229">
    <property type="entry name" value="Aha1_N"/>
    <property type="match status" value="1"/>
</dbReference>
<dbReference type="GO" id="GO:0005737">
    <property type="term" value="C:cytoplasm"/>
    <property type="evidence" value="ECO:0007669"/>
    <property type="project" value="TreeGrafter"/>
</dbReference>
<dbReference type="Proteomes" id="UP000751190">
    <property type="component" value="Unassembled WGS sequence"/>
</dbReference>
<dbReference type="GO" id="GO:0005634">
    <property type="term" value="C:nucleus"/>
    <property type="evidence" value="ECO:0007669"/>
    <property type="project" value="TreeGrafter"/>
</dbReference>
<comment type="similarity">
    <text evidence="1">Belongs to the proteasome subunit p27 family.</text>
</comment>
<dbReference type="SUPFAM" id="SSF103111">
    <property type="entry name" value="Activator of Hsp90 ATPase, Aha1"/>
    <property type="match status" value="1"/>
</dbReference>
<feature type="compositionally biased region" description="Pro residues" evidence="3">
    <location>
        <begin position="255"/>
        <end position="269"/>
    </location>
</feature>
<dbReference type="Pfam" id="PF17820">
    <property type="entry name" value="PDZ_6"/>
    <property type="match status" value="1"/>
</dbReference>
<dbReference type="Gene3D" id="3.80.10.10">
    <property type="entry name" value="Ribonuclease Inhibitor"/>
    <property type="match status" value="1"/>
</dbReference>
<feature type="region of interest" description="Disordered" evidence="3">
    <location>
        <begin position="250"/>
        <end position="269"/>
    </location>
</feature>
<feature type="domain" description="Activator of Hsp90 ATPase AHSA1-like N-terminal" evidence="4">
    <location>
        <begin position="29"/>
        <end position="111"/>
    </location>
</feature>